<dbReference type="HOGENOM" id="CLU_112050_0_0_4"/>
<sequence>MHKLQRGLAPTCLNNYQPPQLWSDVTSADKGQIWQELEAMQGQRCAYCEAQIENGRRHIEHFRQRGRFPQGTFDWLNLFGSCNRSDCCGKHKDQCGLYDPADLIKPDIEDPDHFYVFVSDGTIAVRQGLSDHDAHRARETLRILNLDAQYGPLRRMREQAVAGYIQTAEEWQQMSVEFEPHEWMPALQTELALILEMPFATAIRHILTP</sequence>
<organism evidence="1 2">
    <name type="scientific">Burkholderia gladioli (strain BSR3)</name>
    <dbReference type="NCBI Taxonomy" id="999541"/>
    <lineage>
        <taxon>Bacteria</taxon>
        <taxon>Pseudomonadati</taxon>
        <taxon>Pseudomonadota</taxon>
        <taxon>Betaproteobacteria</taxon>
        <taxon>Burkholderiales</taxon>
        <taxon>Burkholderiaceae</taxon>
        <taxon>Burkholderia</taxon>
    </lineage>
</organism>
<evidence type="ECO:0000313" key="2">
    <source>
        <dbReference type="Proteomes" id="UP000008316"/>
    </source>
</evidence>
<accession>F2LB77</accession>
<dbReference type="Proteomes" id="UP000008316">
    <property type="component" value="Chromosome 1"/>
</dbReference>
<dbReference type="NCBIfam" id="NF041761">
    <property type="entry name" value="PtuB"/>
    <property type="match status" value="1"/>
</dbReference>
<keyword evidence="2" id="KW-1185">Reference proteome</keyword>
<evidence type="ECO:0000313" key="1">
    <source>
        <dbReference type="EMBL" id="AEA60146.1"/>
    </source>
</evidence>
<dbReference type="InterPro" id="IPR053575">
    <property type="entry name" value="Retron_Ec78_HNH_endo"/>
</dbReference>
<protein>
    <recommendedName>
        <fullName evidence="3">TIGR02646 family protein</fullName>
    </recommendedName>
</protein>
<dbReference type="STRING" id="999541.bgla_1g14790"/>
<dbReference type="AlphaFoldDB" id="F2LB77"/>
<gene>
    <name evidence="1" type="ordered locus">bgla_1g14790</name>
</gene>
<evidence type="ECO:0008006" key="3">
    <source>
        <dbReference type="Google" id="ProtNLM"/>
    </source>
</evidence>
<dbReference type="NCBIfam" id="TIGR02646">
    <property type="entry name" value="retron system putative HNH endonuclease"/>
    <property type="match status" value="1"/>
</dbReference>
<reference evidence="1 2" key="1">
    <citation type="journal article" date="2011" name="J. Bacteriol.">
        <title>Complete genome sequence of Burkholderia gladioli BSR3.</title>
        <authorList>
            <person name="Seo Y.S."/>
            <person name="Lim J."/>
            <person name="Choi B.S."/>
            <person name="Kim H."/>
            <person name="Goo E."/>
            <person name="Lee B."/>
            <person name="Lim J.S."/>
            <person name="Choi I.Y."/>
            <person name="Moon J.S."/>
            <person name="Kim J."/>
            <person name="Hwang I."/>
        </authorList>
    </citation>
    <scope>NUCLEOTIDE SEQUENCE [LARGE SCALE GENOMIC DNA]</scope>
    <source>
        <strain evidence="1 2">BSR3</strain>
    </source>
</reference>
<name>F2LB77_BURGS</name>
<proteinExistence type="predicted"/>
<dbReference type="EMBL" id="CP002599">
    <property type="protein sequence ID" value="AEA60146.1"/>
    <property type="molecule type" value="Genomic_DNA"/>
</dbReference>
<dbReference type="Gene3D" id="1.10.30.50">
    <property type="match status" value="1"/>
</dbReference>
<dbReference type="eggNOG" id="COG1403">
    <property type="taxonomic scope" value="Bacteria"/>
</dbReference>
<dbReference type="RefSeq" id="WP_013697491.1">
    <property type="nucleotide sequence ID" value="NC_015381.1"/>
</dbReference>
<dbReference type="KEGG" id="bgd:bgla_1g14790"/>
<dbReference type="InterPro" id="IPR013467">
    <property type="entry name" value="HNH78-like"/>
</dbReference>